<dbReference type="EMBL" id="JADQTO010000018">
    <property type="protein sequence ID" value="MBG0566107.1"/>
    <property type="molecule type" value="Genomic_DNA"/>
</dbReference>
<comment type="caution">
    <text evidence="2">The sequence shown here is derived from an EMBL/GenBank/DDBJ whole genome shotgun (WGS) entry which is preliminary data.</text>
</comment>
<reference evidence="2" key="1">
    <citation type="submission" date="2020-11" db="EMBL/GenBank/DDBJ databases">
        <title>Isolation and identification of active actinomycetes.</title>
        <authorList>
            <person name="Sun X."/>
        </authorList>
    </citation>
    <scope>NUCLEOTIDE SEQUENCE</scope>
    <source>
        <strain evidence="2">NEAU-A11</strain>
    </source>
</reference>
<feature type="chain" id="PRO_5036758972" description="Secreted protein" evidence="1">
    <location>
        <begin position="23"/>
        <end position="136"/>
    </location>
</feature>
<dbReference type="Proteomes" id="UP000598146">
    <property type="component" value="Unassembled WGS sequence"/>
</dbReference>
<evidence type="ECO:0000313" key="2">
    <source>
        <dbReference type="EMBL" id="MBG0566107.1"/>
    </source>
</evidence>
<name>A0A931CEN6_9ACTN</name>
<evidence type="ECO:0000313" key="3">
    <source>
        <dbReference type="Proteomes" id="UP000598146"/>
    </source>
</evidence>
<evidence type="ECO:0000256" key="1">
    <source>
        <dbReference type="SAM" id="SignalP"/>
    </source>
</evidence>
<feature type="signal peptide" evidence="1">
    <location>
        <begin position="1"/>
        <end position="22"/>
    </location>
</feature>
<accession>A0A931CEN6</accession>
<evidence type="ECO:0008006" key="4">
    <source>
        <dbReference type="Google" id="ProtNLM"/>
    </source>
</evidence>
<keyword evidence="3" id="KW-1185">Reference proteome</keyword>
<keyword evidence="1" id="KW-0732">Signal</keyword>
<dbReference type="AlphaFoldDB" id="A0A931CEN6"/>
<gene>
    <name evidence="2" type="ORF">I4J89_32140</name>
</gene>
<dbReference type="RefSeq" id="WP_196417882.1">
    <property type="nucleotide sequence ID" value="NZ_JADQTO010000018.1"/>
</dbReference>
<sequence>MLIAVSMCTAALTVVPASPASAFAYRSDRCWEDGCGSASADRLSASRYYRGQFSTKDLRCGPLSFSDYFGTVRVWWSDGSSRYVPAEAKRGQCGTPKAYTWESPIRSGLEVIRFRYVICDSTSSPGRGCFEGGDAG</sequence>
<protein>
    <recommendedName>
        <fullName evidence="4">Secreted protein</fullName>
    </recommendedName>
</protein>
<organism evidence="2 3">
    <name type="scientific">Actinoplanes aureus</name>
    <dbReference type="NCBI Taxonomy" id="2792083"/>
    <lineage>
        <taxon>Bacteria</taxon>
        <taxon>Bacillati</taxon>
        <taxon>Actinomycetota</taxon>
        <taxon>Actinomycetes</taxon>
        <taxon>Micromonosporales</taxon>
        <taxon>Micromonosporaceae</taxon>
        <taxon>Actinoplanes</taxon>
    </lineage>
</organism>
<proteinExistence type="predicted"/>